<feature type="domain" description="C2H2-type" evidence="12">
    <location>
        <begin position="304"/>
        <end position="331"/>
    </location>
</feature>
<dbReference type="AlphaFoldDB" id="A0A8P0SR15"/>
<dbReference type="GO" id="GO:0008270">
    <property type="term" value="F:zinc ion binding"/>
    <property type="evidence" value="ECO:0007669"/>
    <property type="project" value="UniProtKB-KW"/>
</dbReference>
<dbReference type="Pfam" id="PF00096">
    <property type="entry name" value="zf-C2H2"/>
    <property type="match status" value="6"/>
</dbReference>
<evidence type="ECO:0000256" key="10">
    <source>
        <dbReference type="PROSITE-ProRule" id="PRU00042"/>
    </source>
</evidence>
<dbReference type="OMA" id="ATCPELC"/>
<evidence type="ECO:0000259" key="12">
    <source>
        <dbReference type="PROSITE" id="PS50157"/>
    </source>
</evidence>
<dbReference type="GO" id="GO:0005634">
    <property type="term" value="C:nucleus"/>
    <property type="evidence" value="ECO:0007669"/>
    <property type="project" value="UniProtKB-SubCell"/>
</dbReference>
<comment type="subcellular location">
    <subcellularLocation>
        <location evidence="1">Nucleus</location>
    </subcellularLocation>
</comment>
<feature type="domain" description="C2H2-type" evidence="12">
    <location>
        <begin position="137"/>
        <end position="164"/>
    </location>
</feature>
<feature type="region of interest" description="Disordered" evidence="11">
    <location>
        <begin position="1"/>
        <end position="22"/>
    </location>
</feature>
<dbReference type="FunFam" id="3.30.160.60:FF:000322">
    <property type="entry name" value="GDNF-inducible zinc finger protein 1"/>
    <property type="match status" value="1"/>
</dbReference>
<evidence type="ECO:0000313" key="14">
    <source>
        <dbReference type="Proteomes" id="UP000002254"/>
    </source>
</evidence>
<evidence type="ECO:0000256" key="7">
    <source>
        <dbReference type="ARBA" id="ARBA00023125"/>
    </source>
</evidence>
<dbReference type="GO" id="GO:0003677">
    <property type="term" value="F:DNA binding"/>
    <property type="evidence" value="ECO:0007669"/>
    <property type="project" value="UniProtKB-KW"/>
</dbReference>
<dbReference type="PROSITE" id="PS00028">
    <property type="entry name" value="ZINC_FINGER_C2H2_1"/>
    <property type="match status" value="6"/>
</dbReference>
<dbReference type="InterPro" id="IPR036236">
    <property type="entry name" value="Znf_C2H2_sf"/>
</dbReference>
<feature type="domain" description="C2H2-type" evidence="12">
    <location>
        <begin position="221"/>
        <end position="248"/>
    </location>
</feature>
<evidence type="ECO:0000256" key="3">
    <source>
        <dbReference type="ARBA" id="ARBA00022737"/>
    </source>
</evidence>
<evidence type="ECO:0000256" key="4">
    <source>
        <dbReference type="ARBA" id="ARBA00022771"/>
    </source>
</evidence>
<accession>A0A8P0SR15</accession>
<feature type="domain" description="C2H2-type" evidence="12">
    <location>
        <begin position="249"/>
        <end position="276"/>
    </location>
</feature>
<dbReference type="Gene3D" id="3.30.160.60">
    <property type="entry name" value="Classic Zinc Finger"/>
    <property type="match status" value="7"/>
</dbReference>
<keyword evidence="4 10" id="KW-0863">Zinc-finger</keyword>
<evidence type="ECO:0000313" key="13">
    <source>
        <dbReference type="Ensembl" id="ENSCAFP00000035927.3"/>
    </source>
</evidence>
<dbReference type="SMART" id="SM00355">
    <property type="entry name" value="ZnF_C2H2"/>
    <property type="match status" value="7"/>
</dbReference>
<dbReference type="InterPro" id="IPR013087">
    <property type="entry name" value="Znf_C2H2_type"/>
</dbReference>
<dbReference type="FunFam" id="3.30.160.60:FF:000180">
    <property type="entry name" value="Zinc finger protein 689"/>
    <property type="match status" value="5"/>
</dbReference>
<sequence length="368" mass="42328">MWALRKHPHPPLSGSQPDPMFPLRRIFRPQTRFYFLGGKRGRGVELGGPGSRGCHQRQGKDNRSRDVSEEKELKKSPKQKEMEHEELSEEVSIEEWLPSSRPPGASHKAAGPELCWNSGQSPIKPWFRGTPNRKSPYSCSDCGRNFSYPSLLANHKRVHSGEHPFPCDQCQARFSQHKYLLQHQFIHTGEKPYSCPDCGRCFRQRGSLAIHRRAHSGEKPYPCPDCKSRFTYPYLLALHQHKHTGEKPYSCPSCGLCFAYSSLLAIHRRTHTGKKPYPCPDCGLRFTYLSLLSHQRIHSDSRPFPCSQCGKGFKRKYALEAHQWIHRSGKRPRWQRPTVGHLEPILVLGSQDPPVHFRYFPDIFQECG</sequence>
<keyword evidence="6" id="KW-0805">Transcription regulation</keyword>
<keyword evidence="3" id="KW-0677">Repeat</keyword>
<evidence type="ECO:0000256" key="1">
    <source>
        <dbReference type="ARBA" id="ARBA00004123"/>
    </source>
</evidence>
<evidence type="ECO:0000256" key="11">
    <source>
        <dbReference type="SAM" id="MobiDB-lite"/>
    </source>
</evidence>
<keyword evidence="7" id="KW-0238">DNA-binding</keyword>
<feature type="region of interest" description="Disordered" evidence="11">
    <location>
        <begin position="38"/>
        <end position="111"/>
    </location>
</feature>
<keyword evidence="2" id="KW-0479">Metal-binding</keyword>
<dbReference type="Ensembl" id="ENSCAFT00000044588.3">
    <property type="protein sequence ID" value="ENSCAFP00000035927.3"/>
    <property type="gene ID" value="ENSCAFG00000032497.3"/>
</dbReference>
<keyword evidence="8" id="KW-0804">Transcription</keyword>
<reference evidence="13" key="2">
    <citation type="submission" date="2025-08" db="UniProtKB">
        <authorList>
            <consortium name="Ensembl"/>
        </authorList>
    </citation>
    <scope>IDENTIFICATION</scope>
</reference>
<dbReference type="FunFam" id="3.30.160.60:FF:002290">
    <property type="entry name" value="Weckle, isoform B"/>
    <property type="match status" value="1"/>
</dbReference>
<evidence type="ECO:0000256" key="6">
    <source>
        <dbReference type="ARBA" id="ARBA00023015"/>
    </source>
</evidence>
<evidence type="ECO:0000256" key="2">
    <source>
        <dbReference type="ARBA" id="ARBA00022723"/>
    </source>
</evidence>
<feature type="domain" description="C2H2-type" evidence="12">
    <location>
        <begin position="277"/>
        <end position="303"/>
    </location>
</feature>
<dbReference type="OrthoDB" id="6077919at2759"/>
<evidence type="ECO:0000256" key="5">
    <source>
        <dbReference type="ARBA" id="ARBA00022833"/>
    </source>
</evidence>
<proteinExistence type="predicted"/>
<organism evidence="13 14">
    <name type="scientific">Canis lupus familiaris</name>
    <name type="common">Dog</name>
    <name type="synonym">Canis familiaris</name>
    <dbReference type="NCBI Taxonomy" id="9615"/>
    <lineage>
        <taxon>Eukaryota</taxon>
        <taxon>Metazoa</taxon>
        <taxon>Chordata</taxon>
        <taxon>Craniata</taxon>
        <taxon>Vertebrata</taxon>
        <taxon>Euteleostomi</taxon>
        <taxon>Mammalia</taxon>
        <taxon>Eutheria</taxon>
        <taxon>Laurasiatheria</taxon>
        <taxon>Carnivora</taxon>
        <taxon>Caniformia</taxon>
        <taxon>Canidae</taxon>
        <taxon>Canis</taxon>
    </lineage>
</organism>
<keyword evidence="9" id="KW-0539">Nucleus</keyword>
<evidence type="ECO:0000256" key="8">
    <source>
        <dbReference type="ARBA" id="ARBA00023163"/>
    </source>
</evidence>
<feature type="domain" description="C2H2-type" evidence="12">
    <location>
        <begin position="193"/>
        <end position="220"/>
    </location>
</feature>
<dbReference type="SUPFAM" id="SSF57667">
    <property type="entry name" value="beta-beta-alpha zinc fingers"/>
    <property type="match status" value="4"/>
</dbReference>
<feature type="domain" description="C2H2-type" evidence="12">
    <location>
        <begin position="165"/>
        <end position="192"/>
    </location>
</feature>
<protein>
    <submittedName>
        <fullName evidence="13">Zinc finger protein 785</fullName>
    </submittedName>
</protein>
<keyword evidence="5" id="KW-0862">Zinc</keyword>
<name>A0A8P0SR15_CANLF</name>
<evidence type="ECO:0000256" key="9">
    <source>
        <dbReference type="ARBA" id="ARBA00023242"/>
    </source>
</evidence>
<feature type="compositionally biased region" description="Basic and acidic residues" evidence="11">
    <location>
        <begin position="58"/>
        <end position="85"/>
    </location>
</feature>
<dbReference type="PANTHER" id="PTHR24394:SF48">
    <property type="entry name" value="ZINC FINGER PROTEIN 771"/>
    <property type="match status" value="1"/>
</dbReference>
<dbReference type="PANTHER" id="PTHR24394">
    <property type="entry name" value="ZINC FINGER PROTEIN"/>
    <property type="match status" value="1"/>
</dbReference>
<dbReference type="PROSITE" id="PS50157">
    <property type="entry name" value="ZINC_FINGER_C2H2_2"/>
    <property type="match status" value="7"/>
</dbReference>
<reference evidence="13 14" key="1">
    <citation type="journal article" date="2005" name="Nature">
        <title>Genome sequence, comparative analysis and haplotype structure of the domestic dog.</title>
        <authorList>
            <consortium name="Broad Sequencing Platform"/>
            <person name="Lindblad-Toh K."/>
            <person name="Wade C.M."/>
            <person name="Mikkelsen T.S."/>
            <person name="Karlsson E.K."/>
            <person name="Jaffe D.B."/>
            <person name="Kamal M."/>
            <person name="Clamp M."/>
            <person name="Chang J.L."/>
            <person name="Kulbokas E.J. III"/>
            <person name="Zody M.C."/>
            <person name="Mauceli E."/>
            <person name="Xie X."/>
            <person name="Breen M."/>
            <person name="Wayne R.K."/>
            <person name="Ostrander E.A."/>
            <person name="Ponting C.P."/>
            <person name="Galibert F."/>
            <person name="Smith D.R."/>
            <person name="DeJong P.J."/>
            <person name="Kirkness E."/>
            <person name="Alvarez P."/>
            <person name="Biagi T."/>
            <person name="Brockman W."/>
            <person name="Butler J."/>
            <person name="Chin C.W."/>
            <person name="Cook A."/>
            <person name="Cuff J."/>
            <person name="Daly M.J."/>
            <person name="DeCaprio D."/>
            <person name="Gnerre S."/>
            <person name="Grabherr M."/>
            <person name="Kellis M."/>
            <person name="Kleber M."/>
            <person name="Bardeleben C."/>
            <person name="Goodstadt L."/>
            <person name="Heger A."/>
            <person name="Hitte C."/>
            <person name="Kim L."/>
            <person name="Koepfli K.P."/>
            <person name="Parker H.G."/>
            <person name="Pollinger J.P."/>
            <person name="Searle S.M."/>
            <person name="Sutter N.B."/>
            <person name="Thomas R."/>
            <person name="Webber C."/>
            <person name="Baldwin J."/>
            <person name="Abebe A."/>
            <person name="Abouelleil A."/>
            <person name="Aftuck L."/>
            <person name="Ait-Zahra M."/>
            <person name="Aldredge T."/>
            <person name="Allen N."/>
            <person name="An P."/>
            <person name="Anderson S."/>
            <person name="Antoine C."/>
            <person name="Arachchi H."/>
            <person name="Aslam A."/>
            <person name="Ayotte L."/>
            <person name="Bachantsang P."/>
            <person name="Barry A."/>
            <person name="Bayul T."/>
            <person name="Benamara M."/>
            <person name="Berlin A."/>
            <person name="Bessette D."/>
            <person name="Blitshteyn B."/>
            <person name="Bloom T."/>
            <person name="Blye J."/>
            <person name="Boguslavskiy L."/>
            <person name="Bonnet C."/>
            <person name="Boukhgalter B."/>
            <person name="Brown A."/>
            <person name="Cahill P."/>
            <person name="Calixte N."/>
            <person name="Camarata J."/>
            <person name="Cheshatsang Y."/>
            <person name="Chu J."/>
            <person name="Citroen M."/>
            <person name="Collymore A."/>
            <person name="Cooke P."/>
            <person name="Dawoe T."/>
            <person name="Daza R."/>
            <person name="Decktor K."/>
            <person name="DeGray S."/>
            <person name="Dhargay N."/>
            <person name="Dooley K."/>
            <person name="Dooley K."/>
            <person name="Dorje P."/>
            <person name="Dorjee K."/>
            <person name="Dorris L."/>
            <person name="Duffey N."/>
            <person name="Dupes A."/>
            <person name="Egbiremolen O."/>
            <person name="Elong R."/>
            <person name="Falk J."/>
            <person name="Farina A."/>
            <person name="Faro S."/>
            <person name="Ferguson D."/>
            <person name="Ferreira P."/>
            <person name="Fisher S."/>
            <person name="FitzGerald M."/>
            <person name="Foley K."/>
            <person name="Foley C."/>
            <person name="Franke A."/>
            <person name="Friedrich D."/>
            <person name="Gage D."/>
            <person name="Garber M."/>
            <person name="Gearin G."/>
            <person name="Giannoukos G."/>
            <person name="Goode T."/>
            <person name="Goyette A."/>
            <person name="Graham J."/>
            <person name="Grandbois E."/>
            <person name="Gyaltsen K."/>
            <person name="Hafez N."/>
            <person name="Hagopian D."/>
            <person name="Hagos B."/>
            <person name="Hall J."/>
            <person name="Healy C."/>
            <person name="Hegarty R."/>
            <person name="Honan T."/>
            <person name="Horn A."/>
            <person name="Houde N."/>
            <person name="Hughes L."/>
            <person name="Hunnicutt L."/>
            <person name="Husby M."/>
            <person name="Jester B."/>
            <person name="Jones C."/>
            <person name="Kamat A."/>
            <person name="Kanga B."/>
            <person name="Kells C."/>
            <person name="Khazanovich D."/>
            <person name="Kieu A.C."/>
            <person name="Kisner P."/>
            <person name="Kumar M."/>
            <person name="Lance K."/>
            <person name="Landers T."/>
            <person name="Lara M."/>
            <person name="Lee W."/>
            <person name="Leger J.P."/>
            <person name="Lennon N."/>
            <person name="Leuper L."/>
            <person name="LeVine S."/>
            <person name="Liu J."/>
            <person name="Liu X."/>
            <person name="Lokyitsang Y."/>
            <person name="Lokyitsang T."/>
            <person name="Lui A."/>
            <person name="Macdonald J."/>
            <person name="Major J."/>
            <person name="Marabella R."/>
            <person name="Maru K."/>
            <person name="Matthews C."/>
            <person name="McDonough S."/>
            <person name="Mehta T."/>
            <person name="Meldrim J."/>
            <person name="Melnikov A."/>
            <person name="Meneus L."/>
            <person name="Mihalev A."/>
            <person name="Mihova T."/>
            <person name="Miller K."/>
            <person name="Mittelman R."/>
            <person name="Mlenga V."/>
            <person name="Mulrain L."/>
            <person name="Munson G."/>
            <person name="Navidi A."/>
            <person name="Naylor J."/>
            <person name="Nguyen T."/>
            <person name="Nguyen N."/>
            <person name="Nguyen C."/>
            <person name="Nguyen T."/>
            <person name="Nicol R."/>
            <person name="Norbu N."/>
            <person name="Norbu C."/>
            <person name="Novod N."/>
            <person name="Nyima T."/>
            <person name="Olandt P."/>
            <person name="O'Neill B."/>
            <person name="O'Neill K."/>
            <person name="Osman S."/>
            <person name="Oyono L."/>
            <person name="Patti C."/>
            <person name="Perrin D."/>
            <person name="Phunkhang P."/>
            <person name="Pierre F."/>
            <person name="Priest M."/>
            <person name="Rachupka A."/>
            <person name="Raghuraman S."/>
            <person name="Rameau R."/>
            <person name="Ray V."/>
            <person name="Raymond C."/>
            <person name="Rege F."/>
            <person name="Rise C."/>
            <person name="Rogers J."/>
            <person name="Rogov P."/>
            <person name="Sahalie J."/>
            <person name="Settipalli S."/>
            <person name="Sharpe T."/>
            <person name="Shea T."/>
            <person name="Sheehan M."/>
            <person name="Sherpa N."/>
            <person name="Shi J."/>
            <person name="Shih D."/>
            <person name="Sloan J."/>
            <person name="Smith C."/>
            <person name="Sparrow T."/>
            <person name="Stalker J."/>
            <person name="Stange-Thomann N."/>
            <person name="Stavropoulos S."/>
            <person name="Stone C."/>
            <person name="Stone S."/>
            <person name="Sykes S."/>
            <person name="Tchuinga P."/>
            <person name="Tenzing P."/>
            <person name="Tesfaye S."/>
            <person name="Thoulutsang D."/>
            <person name="Thoulutsang Y."/>
            <person name="Topham K."/>
            <person name="Topping I."/>
            <person name="Tsamla T."/>
            <person name="Vassiliev H."/>
            <person name="Venkataraman V."/>
            <person name="Vo A."/>
            <person name="Wangchuk T."/>
            <person name="Wangdi T."/>
            <person name="Weiand M."/>
            <person name="Wilkinson J."/>
            <person name="Wilson A."/>
            <person name="Yadav S."/>
            <person name="Yang S."/>
            <person name="Yang X."/>
            <person name="Young G."/>
            <person name="Yu Q."/>
            <person name="Zainoun J."/>
            <person name="Zembek L."/>
            <person name="Zimmer A."/>
            <person name="Lander E.S."/>
        </authorList>
    </citation>
    <scope>NUCLEOTIDE SEQUENCE [LARGE SCALE GENOMIC DNA]</scope>
    <source>
        <strain evidence="13">Boxer</strain>
    </source>
</reference>
<dbReference type="Proteomes" id="UP000002254">
    <property type="component" value="Chromosome 6"/>
</dbReference>